<dbReference type="GO" id="GO:0000785">
    <property type="term" value="C:chromatin"/>
    <property type="evidence" value="ECO:0007669"/>
    <property type="project" value="TreeGrafter"/>
</dbReference>
<keyword evidence="9" id="KW-1133">Transmembrane helix</keyword>
<dbReference type="InterPro" id="IPR006094">
    <property type="entry name" value="Oxid_FAD_bind_N"/>
</dbReference>
<evidence type="ECO:0000256" key="5">
    <source>
        <dbReference type="ARBA" id="ARBA00022833"/>
    </source>
</evidence>
<dbReference type="Gene3D" id="3.30.465.10">
    <property type="match status" value="1"/>
</dbReference>
<keyword evidence="4 7" id="KW-0863">Zinc-finger</keyword>
<dbReference type="InterPro" id="IPR036318">
    <property type="entry name" value="FAD-bd_PCMH-like_sf"/>
</dbReference>
<dbReference type="InterPro" id="IPR013087">
    <property type="entry name" value="Znf_C2H2_type"/>
</dbReference>
<keyword evidence="9" id="KW-0472">Membrane</keyword>
<protein>
    <recommendedName>
        <fullName evidence="14">Delta(24)-sterol reductase</fullName>
    </recommendedName>
</protein>
<dbReference type="GO" id="GO:0005634">
    <property type="term" value="C:nucleus"/>
    <property type="evidence" value="ECO:0007669"/>
    <property type="project" value="UniProtKB-SubCell"/>
</dbReference>
<keyword evidence="6" id="KW-0539">Nucleus</keyword>
<comment type="subcellular location">
    <subcellularLocation>
        <location evidence="1">Nucleus</location>
    </subcellularLocation>
</comment>
<dbReference type="CDD" id="cd12148">
    <property type="entry name" value="fungal_TF_MHR"/>
    <property type="match status" value="1"/>
</dbReference>
<dbReference type="Pfam" id="PF04082">
    <property type="entry name" value="Fungal_trans"/>
    <property type="match status" value="1"/>
</dbReference>
<feature type="compositionally biased region" description="Polar residues" evidence="8">
    <location>
        <begin position="94"/>
        <end position="105"/>
    </location>
</feature>
<evidence type="ECO:0000313" key="13">
    <source>
        <dbReference type="Proteomes" id="UP000242814"/>
    </source>
</evidence>
<evidence type="ECO:0000256" key="3">
    <source>
        <dbReference type="ARBA" id="ARBA00022737"/>
    </source>
</evidence>
<evidence type="ECO:0000256" key="1">
    <source>
        <dbReference type="ARBA" id="ARBA00004123"/>
    </source>
</evidence>
<dbReference type="PROSITE" id="PS50157">
    <property type="entry name" value="ZINC_FINGER_C2H2_2"/>
    <property type="match status" value="2"/>
</dbReference>
<feature type="compositionally biased region" description="Polar residues" evidence="8">
    <location>
        <begin position="233"/>
        <end position="247"/>
    </location>
</feature>
<dbReference type="InterPro" id="IPR016166">
    <property type="entry name" value="FAD-bd_PCMH"/>
</dbReference>
<evidence type="ECO:0000313" key="12">
    <source>
        <dbReference type="EMBL" id="ODH38837.1"/>
    </source>
</evidence>
<feature type="compositionally biased region" description="Polar residues" evidence="8">
    <location>
        <begin position="197"/>
        <end position="206"/>
    </location>
</feature>
<dbReference type="GO" id="GO:0071949">
    <property type="term" value="F:FAD binding"/>
    <property type="evidence" value="ECO:0007669"/>
    <property type="project" value="InterPro"/>
</dbReference>
<evidence type="ECO:0000256" key="4">
    <source>
        <dbReference type="ARBA" id="ARBA00022771"/>
    </source>
</evidence>
<feature type="region of interest" description="Disordered" evidence="8">
    <location>
        <begin position="189"/>
        <end position="277"/>
    </location>
</feature>
<comment type="caution">
    <text evidence="12">The sequence shown here is derived from an EMBL/GenBank/DDBJ whole genome shotgun (WGS) entry which is preliminary data.</text>
</comment>
<dbReference type="EMBL" id="LZYO01000062">
    <property type="protein sequence ID" value="ODH38837.1"/>
    <property type="molecule type" value="Genomic_DNA"/>
</dbReference>
<dbReference type="Pfam" id="PF01565">
    <property type="entry name" value="FAD_binding_4"/>
    <property type="match status" value="1"/>
</dbReference>
<feature type="region of interest" description="Disordered" evidence="8">
    <location>
        <begin position="82"/>
        <end position="105"/>
    </location>
</feature>
<feature type="domain" description="C2H2-type" evidence="10">
    <location>
        <begin position="24"/>
        <end position="51"/>
    </location>
</feature>
<dbReference type="GO" id="GO:0000981">
    <property type="term" value="F:DNA-binding transcription factor activity, RNA polymerase II-specific"/>
    <property type="evidence" value="ECO:0007669"/>
    <property type="project" value="InterPro"/>
</dbReference>
<dbReference type="VEuPathDB" id="FungiDB:PABG_02653"/>
<evidence type="ECO:0000256" key="8">
    <source>
        <dbReference type="SAM" id="MobiDB-lite"/>
    </source>
</evidence>
<accession>A0A1D2JJK6</accession>
<keyword evidence="3" id="KW-0677">Repeat</keyword>
<feature type="domain" description="FAD-binding PCMH-type" evidence="11">
    <location>
        <begin position="851"/>
        <end position="1032"/>
    </location>
</feature>
<reference evidence="12 13" key="1">
    <citation type="submission" date="2016-06" db="EMBL/GenBank/DDBJ databases">
        <authorList>
            <person name="Kjaerup R.B."/>
            <person name="Dalgaard T.S."/>
            <person name="Juul-Madsen H.R."/>
        </authorList>
    </citation>
    <scope>NUCLEOTIDE SEQUENCE [LARGE SCALE GENOMIC DNA]</scope>
    <source>
        <strain evidence="12 13">Pb300</strain>
    </source>
</reference>
<dbReference type="SMART" id="SM00355">
    <property type="entry name" value="ZnF_C2H2"/>
    <property type="match status" value="2"/>
</dbReference>
<dbReference type="GO" id="GO:0006351">
    <property type="term" value="P:DNA-templated transcription"/>
    <property type="evidence" value="ECO:0007669"/>
    <property type="project" value="InterPro"/>
</dbReference>
<dbReference type="Proteomes" id="UP000242814">
    <property type="component" value="Unassembled WGS sequence"/>
</dbReference>
<dbReference type="PANTHER" id="PTHR40626:SF8">
    <property type="entry name" value="C2H2 FINGER DOMAIN TRANSCRIPTION FACTOR (EUROFUNG)-RELATED"/>
    <property type="match status" value="1"/>
</dbReference>
<dbReference type="PANTHER" id="PTHR40626">
    <property type="entry name" value="MIP31509P"/>
    <property type="match status" value="1"/>
</dbReference>
<evidence type="ECO:0008006" key="14">
    <source>
        <dbReference type="Google" id="ProtNLM"/>
    </source>
</evidence>
<dbReference type="Gene3D" id="3.30.160.60">
    <property type="entry name" value="Classic Zinc Finger"/>
    <property type="match status" value="2"/>
</dbReference>
<dbReference type="GO" id="GO:0008270">
    <property type="term" value="F:zinc ion binding"/>
    <property type="evidence" value="ECO:0007669"/>
    <property type="project" value="UniProtKB-KW"/>
</dbReference>
<dbReference type="InterPro" id="IPR016169">
    <property type="entry name" value="FAD-bd_PCMH_sub2"/>
</dbReference>
<dbReference type="VEuPathDB" id="FungiDB:PADG_01091"/>
<name>A0A1D2JJK6_PARBR</name>
<evidence type="ECO:0000256" key="2">
    <source>
        <dbReference type="ARBA" id="ARBA00022723"/>
    </source>
</evidence>
<dbReference type="SUPFAM" id="SSF56176">
    <property type="entry name" value="FAD-binding/transporter-associated domain-like"/>
    <property type="match status" value="1"/>
</dbReference>
<dbReference type="InterPro" id="IPR007219">
    <property type="entry name" value="XnlR_reg_dom"/>
</dbReference>
<keyword evidence="5" id="KW-0862">Zinc</keyword>
<evidence type="ECO:0000256" key="6">
    <source>
        <dbReference type="ARBA" id="ARBA00023242"/>
    </source>
</evidence>
<dbReference type="SUPFAM" id="SSF57667">
    <property type="entry name" value="beta-beta-alpha zinc fingers"/>
    <property type="match status" value="1"/>
</dbReference>
<dbReference type="InterPro" id="IPR051059">
    <property type="entry name" value="VerF-like"/>
</dbReference>
<evidence type="ECO:0000259" key="11">
    <source>
        <dbReference type="PROSITE" id="PS51387"/>
    </source>
</evidence>
<keyword evidence="9" id="KW-0812">Transmembrane</keyword>
<dbReference type="FunFam" id="3.30.160.60:FF:000190">
    <property type="entry name" value="C2H2 finger domain protein"/>
    <property type="match status" value="1"/>
</dbReference>
<feature type="transmembrane region" description="Helical" evidence="9">
    <location>
        <begin position="1409"/>
        <end position="1428"/>
    </location>
</feature>
<dbReference type="InterPro" id="IPR036236">
    <property type="entry name" value="Znf_C2H2_sf"/>
</dbReference>
<evidence type="ECO:0000256" key="9">
    <source>
        <dbReference type="SAM" id="Phobius"/>
    </source>
</evidence>
<organism evidence="12 13">
    <name type="scientific">Paracoccidioides brasiliensis</name>
    <dbReference type="NCBI Taxonomy" id="121759"/>
    <lineage>
        <taxon>Eukaryota</taxon>
        <taxon>Fungi</taxon>
        <taxon>Dikarya</taxon>
        <taxon>Ascomycota</taxon>
        <taxon>Pezizomycotina</taxon>
        <taxon>Eurotiomycetes</taxon>
        <taxon>Eurotiomycetidae</taxon>
        <taxon>Onygenales</taxon>
        <taxon>Ajellomycetaceae</taxon>
        <taxon>Paracoccidioides</taxon>
    </lineage>
</organism>
<feature type="domain" description="C2H2-type" evidence="10">
    <location>
        <begin position="52"/>
        <end position="80"/>
    </location>
</feature>
<dbReference type="GO" id="GO:0000978">
    <property type="term" value="F:RNA polymerase II cis-regulatory region sequence-specific DNA binding"/>
    <property type="evidence" value="ECO:0007669"/>
    <property type="project" value="InterPro"/>
</dbReference>
<sequence length="1429" mass="159906">MAPAALSGNNSQTKKSTVPPERKYKCQFCYRAFSRSEHRSRHERSHTKERPFKCLKCRSTFVRRDLLLRHDRTVHAKDGGIPLVTEGRRRGGQKASTTSNKQSKPSITIDPATLGQIDASSDGMVDIETAAMLMTDFQHKAAAAANNQHHDGSGREPTYSPDHAVILEPSVAYLSGNATLPQMPWDTFMSTPDVKSHPSSLESQDSSHNHHHRSSIDRHGMGSDSLTPALHSLVNSLPISGNSTPNDLSPYHSMTGPVSPVTYRRSPGPSQALTSPRAPQIANDADRDVIVNRVKSADVLGSLPNSFQLPSTPTLNGYLTTYFNLYHHHLPFLHQESFEPSAESPPLLLAVLSIGALYTFEREHAFMLHIGSKVLVNQFLQRKENFDSRKCPLWAMQSTLLNMVFESWSGDSKGLEWTCSIKSLLANMVAGNRYQLKLRIDAREGKRPTREEWIEDEGCRRTYYAVYIFFGMLTLTFNHTPAISFDEIESLDLPSSESMWNLQISNDDAWRRALGSLSPVTVREAHDSLFRGEPLRYSAFATRVMVSALFLQVWSHKRSSQALQDVVTEFKLRVAIETWERSLEFCEPETIVVPLSTPQRSHPLIFNSMAIYRNTHARLEVDLKSIQEALRYHSPYEVAAAMTVAREKVKRSEEMNKIIQQCFECIEIAAIQGINWVAQTSATNWSVEHPLCGLDMMVILSLWLYRLEHDSEKASEAELAIYNKVRNLFDDDAVDACGSHLSSTVARVWGNILDGVVVWGITKLMGEAFKLHSQALVGYEDSMVTSTSENTLEPLPSQSLNDRESRGATSMSMNVWFTFIFMRRGIEVVLAGHGTPSGEVGTPHFQGKRSVRHIRFPVKLLRSPEQVRRFHANRTPFRIYHGSTNSTRPLSFQRDKLVDTSSLNRVLRVDKQARTALVEPNVPMDQLVAATLEYGLVPPVVMEFPGITVGGGFAGLAGESSSFRHGMFDEGVNWIEVVKGDGEVVIAYSADGGADGNGKGSADRRTDLFHGVVGTMGTLGITTLLELRLIEARAFVEVTYWPVSSVHEAVEKVQIESTRPAGQVDYVDGILFAADRGVVISGRLTDSITSPGGRIQRFTRARDPWFYLHAEEILSKSMPGTQPYSPRGTMPVGDAEADGKSPTIETVPLTDYLFRYDRGAFWTASYAFKYFRVPFNSFMRWLGDHFMHTRVMYHALHRSGFAQKYIIQDLALPQGQEAEEFVEFVQEELGDCFPLWLCPLRQRKRRGGDAYGLIHPKLATSPSSGAGAGNSPLGEMLLNIGVWCPGPTTHEAFVKVNRAIEHKVRALRGTKWLYAHSYYTEDEFWDIYDREWYVALREKYGAGYLPDVYEKVRVDVERGQGQGKSVLGKIGVWVWEIWPLAGVYGVMSALVGGRGYLVEAERRGRKIAVGMGILGISFLLRLWVLGAID</sequence>
<dbReference type="VEuPathDB" id="FungiDB:PABG_11581"/>
<dbReference type="VEuPathDB" id="FungiDB:PADG_01093"/>
<dbReference type="PROSITE" id="PS51387">
    <property type="entry name" value="FAD_PCMH"/>
    <property type="match status" value="1"/>
</dbReference>
<evidence type="ECO:0000259" key="10">
    <source>
        <dbReference type="PROSITE" id="PS50157"/>
    </source>
</evidence>
<proteinExistence type="predicted"/>
<gene>
    <name evidence="12" type="ORF">ACO22_02150</name>
</gene>
<evidence type="ECO:0000256" key="7">
    <source>
        <dbReference type="PROSITE-ProRule" id="PRU00042"/>
    </source>
</evidence>
<feature type="transmembrane region" description="Helical" evidence="9">
    <location>
        <begin position="1377"/>
        <end position="1397"/>
    </location>
</feature>
<dbReference type="VEuPathDB" id="FungiDB:PABG_02654"/>
<keyword evidence="2" id="KW-0479">Metal-binding</keyword>
<dbReference type="PROSITE" id="PS00028">
    <property type="entry name" value="ZINC_FINGER_C2H2_1"/>
    <property type="match status" value="2"/>
</dbReference>